<accession>A0A699J6N7</accession>
<evidence type="ECO:0000256" key="1">
    <source>
        <dbReference type="SAM" id="MobiDB-lite"/>
    </source>
</evidence>
<dbReference type="AlphaFoldDB" id="A0A699J6N7"/>
<organism evidence="2">
    <name type="scientific">Tanacetum cinerariifolium</name>
    <name type="common">Dalmatian daisy</name>
    <name type="synonym">Chrysanthemum cinerariifolium</name>
    <dbReference type="NCBI Taxonomy" id="118510"/>
    <lineage>
        <taxon>Eukaryota</taxon>
        <taxon>Viridiplantae</taxon>
        <taxon>Streptophyta</taxon>
        <taxon>Embryophyta</taxon>
        <taxon>Tracheophyta</taxon>
        <taxon>Spermatophyta</taxon>
        <taxon>Magnoliopsida</taxon>
        <taxon>eudicotyledons</taxon>
        <taxon>Gunneridae</taxon>
        <taxon>Pentapetalae</taxon>
        <taxon>asterids</taxon>
        <taxon>campanulids</taxon>
        <taxon>Asterales</taxon>
        <taxon>Asteraceae</taxon>
        <taxon>Asteroideae</taxon>
        <taxon>Anthemideae</taxon>
        <taxon>Anthemidinae</taxon>
        <taxon>Tanacetum</taxon>
    </lineage>
</organism>
<proteinExistence type="predicted"/>
<feature type="compositionally biased region" description="Basic and acidic residues" evidence="1">
    <location>
        <begin position="1"/>
        <end position="12"/>
    </location>
</feature>
<name>A0A699J6N7_TANCI</name>
<reference evidence="2" key="1">
    <citation type="journal article" date="2019" name="Sci. Rep.">
        <title>Draft genome of Tanacetum cinerariifolium, the natural source of mosquito coil.</title>
        <authorList>
            <person name="Yamashiro T."/>
            <person name="Shiraishi A."/>
            <person name="Satake H."/>
            <person name="Nakayama K."/>
        </authorList>
    </citation>
    <scope>NUCLEOTIDE SEQUENCE</scope>
</reference>
<gene>
    <name evidence="2" type="ORF">Tci_588072</name>
</gene>
<protein>
    <submittedName>
        <fullName evidence="2">Uncharacterized protein</fullName>
    </submittedName>
</protein>
<feature type="non-terminal residue" evidence="2">
    <location>
        <position position="1"/>
    </location>
</feature>
<evidence type="ECO:0000313" key="2">
    <source>
        <dbReference type="EMBL" id="GFA16100.1"/>
    </source>
</evidence>
<dbReference type="EMBL" id="BKCJ010378397">
    <property type="protein sequence ID" value="GFA16100.1"/>
    <property type="molecule type" value="Genomic_DNA"/>
</dbReference>
<sequence>SKGNKESRRRDAGNTGYKARDKGRRPAKQDEHKAMVTIDGEGVDWTGHAEDETKNYASMAFNSSNSGSDTEMSAKDKSGLGYRTQIHEGVLSYENEVLVSVFDSRSSDVEDSHVNDRFVKVEGMHAVPPPMTGIYMPPKSDFRIDESKLTV</sequence>
<comment type="caution">
    <text evidence="2">The sequence shown here is derived from an EMBL/GenBank/DDBJ whole genome shotgun (WGS) entry which is preliminary data.</text>
</comment>
<feature type="region of interest" description="Disordered" evidence="1">
    <location>
        <begin position="1"/>
        <end position="46"/>
    </location>
</feature>